<accession>A0ABP8VWG6</accession>
<dbReference type="Gene3D" id="3.40.50.1820">
    <property type="entry name" value="alpha/beta hydrolase"/>
    <property type="match status" value="1"/>
</dbReference>
<dbReference type="Proteomes" id="UP001501295">
    <property type="component" value="Unassembled WGS sequence"/>
</dbReference>
<keyword evidence="3" id="KW-1185">Reference proteome</keyword>
<dbReference type="EMBL" id="BAABLM010000002">
    <property type="protein sequence ID" value="GAA4672472.1"/>
    <property type="molecule type" value="Genomic_DNA"/>
</dbReference>
<dbReference type="InterPro" id="IPR050266">
    <property type="entry name" value="AB_hydrolase_sf"/>
</dbReference>
<dbReference type="InterPro" id="IPR029058">
    <property type="entry name" value="AB_hydrolase_fold"/>
</dbReference>
<dbReference type="PANTHER" id="PTHR43798:SF33">
    <property type="entry name" value="HYDROLASE, PUTATIVE (AFU_ORTHOLOGUE AFUA_2G14860)-RELATED"/>
    <property type="match status" value="1"/>
</dbReference>
<evidence type="ECO:0000313" key="2">
    <source>
        <dbReference type="EMBL" id="GAA4672472.1"/>
    </source>
</evidence>
<dbReference type="PRINTS" id="PR00111">
    <property type="entry name" value="ABHYDROLASE"/>
</dbReference>
<dbReference type="InterPro" id="IPR000073">
    <property type="entry name" value="AB_hydrolase_1"/>
</dbReference>
<feature type="domain" description="AB hydrolase-1" evidence="1">
    <location>
        <begin position="32"/>
        <end position="150"/>
    </location>
</feature>
<comment type="caution">
    <text evidence="2">The sequence shown here is derived from an EMBL/GenBank/DDBJ whole genome shotgun (WGS) entry which is preliminary data.</text>
</comment>
<reference evidence="3" key="1">
    <citation type="journal article" date="2019" name="Int. J. Syst. Evol. Microbiol.">
        <title>The Global Catalogue of Microorganisms (GCM) 10K type strain sequencing project: providing services to taxonomists for standard genome sequencing and annotation.</title>
        <authorList>
            <consortium name="The Broad Institute Genomics Platform"/>
            <consortium name="The Broad Institute Genome Sequencing Center for Infectious Disease"/>
            <person name="Wu L."/>
            <person name="Ma J."/>
        </authorList>
    </citation>
    <scope>NUCLEOTIDE SEQUENCE [LARGE SCALE GENOMIC DNA]</scope>
    <source>
        <strain evidence="3">JCM 18956</strain>
    </source>
</reference>
<sequence>MQRPSDWESVSPKIRKTKPPRLHLADLVGEGPPVVMLHGIASSSVTFQNVIPLLEGTHRCIAVDLLGFGESPIPEDGEYTIGEHAEAIHQTLKKLKLREPAILIGHSMGALIAARLAATYPKKISKVVLVSPPIYLAPAQLTSRRDRQIMDFYLRAYHYLRENPRFTLRAARTVERFLSIPKAMDINERTWVPFIKSLEHSIESQTTINDIAATKAPIEIVYGNFDQFHSEGVLKIVGRMHGVRVHRVRGSDHLIGKRLARAVAVAAVSVRG</sequence>
<gene>
    <name evidence="2" type="ORF">GCM10025780_15840</name>
</gene>
<protein>
    <recommendedName>
        <fullName evidence="1">AB hydrolase-1 domain-containing protein</fullName>
    </recommendedName>
</protein>
<name>A0ABP8VWG6_9MICO</name>
<dbReference type="SUPFAM" id="SSF53474">
    <property type="entry name" value="alpha/beta-Hydrolases"/>
    <property type="match status" value="1"/>
</dbReference>
<proteinExistence type="predicted"/>
<dbReference type="Pfam" id="PF00561">
    <property type="entry name" value="Abhydrolase_1"/>
    <property type="match status" value="1"/>
</dbReference>
<evidence type="ECO:0000313" key="3">
    <source>
        <dbReference type="Proteomes" id="UP001501295"/>
    </source>
</evidence>
<organism evidence="2 3">
    <name type="scientific">Frondihabitans cladoniiphilus</name>
    <dbReference type="NCBI Taxonomy" id="715785"/>
    <lineage>
        <taxon>Bacteria</taxon>
        <taxon>Bacillati</taxon>
        <taxon>Actinomycetota</taxon>
        <taxon>Actinomycetes</taxon>
        <taxon>Micrococcales</taxon>
        <taxon>Microbacteriaceae</taxon>
        <taxon>Frondihabitans</taxon>
    </lineage>
</organism>
<evidence type="ECO:0000259" key="1">
    <source>
        <dbReference type="Pfam" id="PF00561"/>
    </source>
</evidence>
<dbReference type="PANTHER" id="PTHR43798">
    <property type="entry name" value="MONOACYLGLYCEROL LIPASE"/>
    <property type="match status" value="1"/>
</dbReference>